<evidence type="ECO:0000313" key="6">
    <source>
        <dbReference type="Proteomes" id="UP000019118"/>
    </source>
</evidence>
<accession>N6TTJ6</accession>
<keyword evidence="6" id="KW-1185">Reference proteome</keyword>
<dbReference type="PANTHER" id="PTHR12243:SF69">
    <property type="entry name" value="SI:CH73-59F11.3"/>
    <property type="match status" value="1"/>
</dbReference>
<dbReference type="GO" id="GO:0005634">
    <property type="term" value="C:nucleus"/>
    <property type="evidence" value="ECO:0007669"/>
    <property type="project" value="TreeGrafter"/>
</dbReference>
<dbReference type="Proteomes" id="UP000019118">
    <property type="component" value="Unassembled WGS sequence"/>
</dbReference>
<sequence>MDHRQLVELVKQVPHLWDRNCPIFRDKEAKEKAWNEVANKMGHSASTCREAFKSLREKYLRERDKAQHQGDHCNLWDLLDKLKFLDPHIVPRAVIWNGNSASEDDLSINSDSDPTDFDKQLIQMVRKASPIWDRNSNTYPNKTSKHQLWEHISSTLNRDINSCMLRWKALREKYIRQKAKFQEGEAKWELLDDLVFLDKVIQYRRKHSDLYMSHGSESSRKNYLDHMPGYHEGNSSSNYSYIRCNVDADDYNYTDSSNDFLNIVKEESTVQQVADSSYSSPMAKRQREPSVGSYGDSAVDKKIRTQENPFEKEPAGKSRTERTPEQLFGDLVVSLLSKKPESRRNLYMIDIMTVLSK</sequence>
<evidence type="ECO:0000313" key="5">
    <source>
        <dbReference type="EnsemblMetazoa" id="XP_019773633.1"/>
    </source>
</evidence>
<dbReference type="EMBL" id="KB632331">
    <property type="protein sequence ID" value="ERL92625.1"/>
    <property type="molecule type" value="Genomic_DNA"/>
</dbReference>
<dbReference type="SMART" id="SM00595">
    <property type="entry name" value="MADF"/>
    <property type="match status" value="2"/>
</dbReference>
<dbReference type="PANTHER" id="PTHR12243">
    <property type="entry name" value="MADF DOMAIN TRANSCRIPTION FACTOR"/>
    <property type="match status" value="1"/>
</dbReference>
<dbReference type="Pfam" id="PF10545">
    <property type="entry name" value="MADF_DNA_bdg"/>
    <property type="match status" value="2"/>
</dbReference>
<dbReference type="OMA" id="LYMIDIM"/>
<dbReference type="InterPro" id="IPR039353">
    <property type="entry name" value="TF_Adf1"/>
</dbReference>
<evidence type="ECO:0000313" key="3">
    <source>
        <dbReference type="EMBL" id="ENN81388.1"/>
    </source>
</evidence>
<reference evidence="6 7" key="1">
    <citation type="journal article" date="2013" name="Genome Biol.">
        <title>Draft genome of the mountain pine beetle, Dendroctonus ponderosae Hopkins, a major forest pest.</title>
        <authorList>
            <person name="Keeling C.I."/>
            <person name="Yuen M.M."/>
            <person name="Liao N.Y."/>
            <person name="Docking T.R."/>
            <person name="Chan S.K."/>
            <person name="Taylor G.A."/>
            <person name="Palmquist D.L."/>
            <person name="Jackman S.D."/>
            <person name="Nguyen A."/>
            <person name="Li M."/>
            <person name="Henderson H."/>
            <person name="Janes J.K."/>
            <person name="Zhao Y."/>
            <person name="Pandoh P."/>
            <person name="Moore R."/>
            <person name="Sperling F.A."/>
            <person name="Huber D.P."/>
            <person name="Birol I."/>
            <person name="Jones S.J."/>
            <person name="Bohlmann J."/>
        </authorList>
    </citation>
    <scope>NUCLEOTIDE SEQUENCE</scope>
</reference>
<feature type="domain" description="MADF" evidence="2">
    <location>
        <begin position="120"/>
        <end position="202"/>
    </location>
</feature>
<protein>
    <recommendedName>
        <fullName evidence="2">MADF domain-containing protein</fullName>
    </recommendedName>
</protein>
<gene>
    <name evidence="5" type="primary">109546904</name>
    <name evidence="4" type="ORF">D910_09938</name>
    <name evidence="3" type="ORF">YQE_02204</name>
</gene>
<dbReference type="InterPro" id="IPR006578">
    <property type="entry name" value="MADF-dom"/>
</dbReference>
<evidence type="ECO:0000313" key="7">
    <source>
        <dbReference type="Proteomes" id="UP000030742"/>
    </source>
</evidence>
<dbReference type="EnsemblMetazoa" id="XM_019918074.1">
    <property type="protein sequence ID" value="XP_019773633.1"/>
    <property type="gene ID" value="LOC109546904"/>
</dbReference>
<evidence type="ECO:0000313" key="4">
    <source>
        <dbReference type="EMBL" id="ERL92625.1"/>
    </source>
</evidence>
<feature type="domain" description="MADF" evidence="2">
    <location>
        <begin position="5"/>
        <end position="90"/>
    </location>
</feature>
<dbReference type="OrthoDB" id="5984255at2759"/>
<name>N6TTJ6_DENPD</name>
<proteinExistence type="predicted"/>
<dbReference type="GO" id="GO:0006357">
    <property type="term" value="P:regulation of transcription by RNA polymerase II"/>
    <property type="evidence" value="ECO:0007669"/>
    <property type="project" value="TreeGrafter"/>
</dbReference>
<evidence type="ECO:0000256" key="1">
    <source>
        <dbReference type="SAM" id="MobiDB-lite"/>
    </source>
</evidence>
<dbReference type="Proteomes" id="UP000030742">
    <property type="component" value="Unassembled WGS sequence"/>
</dbReference>
<organism evidence="3">
    <name type="scientific">Dendroctonus ponderosae</name>
    <name type="common">Mountain pine beetle</name>
    <dbReference type="NCBI Taxonomy" id="77166"/>
    <lineage>
        <taxon>Eukaryota</taxon>
        <taxon>Metazoa</taxon>
        <taxon>Ecdysozoa</taxon>
        <taxon>Arthropoda</taxon>
        <taxon>Hexapoda</taxon>
        <taxon>Insecta</taxon>
        <taxon>Pterygota</taxon>
        <taxon>Neoptera</taxon>
        <taxon>Endopterygota</taxon>
        <taxon>Coleoptera</taxon>
        <taxon>Polyphaga</taxon>
        <taxon>Cucujiformia</taxon>
        <taxon>Curculionidae</taxon>
        <taxon>Scolytinae</taxon>
        <taxon>Dendroctonus</taxon>
    </lineage>
</organism>
<dbReference type="HOGENOM" id="CLU_814654_0_0_1"/>
<dbReference type="PROSITE" id="PS51029">
    <property type="entry name" value="MADF"/>
    <property type="match status" value="2"/>
</dbReference>
<feature type="compositionally biased region" description="Basic and acidic residues" evidence="1">
    <location>
        <begin position="298"/>
        <end position="323"/>
    </location>
</feature>
<feature type="region of interest" description="Disordered" evidence="1">
    <location>
        <begin position="274"/>
        <end position="323"/>
    </location>
</feature>
<dbReference type="GO" id="GO:0005667">
    <property type="term" value="C:transcription regulator complex"/>
    <property type="evidence" value="ECO:0007669"/>
    <property type="project" value="TreeGrafter"/>
</dbReference>
<dbReference type="EMBL" id="KB740098">
    <property type="protein sequence ID" value="ENN81388.1"/>
    <property type="molecule type" value="Genomic_DNA"/>
</dbReference>
<reference evidence="5" key="2">
    <citation type="submission" date="2024-08" db="UniProtKB">
        <authorList>
            <consortium name="EnsemblMetazoa"/>
        </authorList>
    </citation>
    <scope>IDENTIFICATION</scope>
</reference>
<feature type="non-terminal residue" evidence="3">
    <location>
        <position position="1"/>
    </location>
</feature>
<evidence type="ECO:0000259" key="2">
    <source>
        <dbReference type="PROSITE" id="PS51029"/>
    </source>
</evidence>
<dbReference type="AlphaFoldDB" id="N6TTJ6"/>
<dbReference type="KEGG" id="dpa:109546904"/>